<dbReference type="Pfam" id="PF10309">
    <property type="entry name" value="NCBP3"/>
    <property type="match status" value="1"/>
</dbReference>
<comment type="caution">
    <text evidence="2">The sequence shown here is derived from an EMBL/GenBank/DDBJ whole genome shotgun (WGS) entry which is preliminary data.</text>
</comment>
<dbReference type="GO" id="GO:0000340">
    <property type="term" value="F:RNA 7-methylguanosine cap binding"/>
    <property type="evidence" value="ECO:0007669"/>
    <property type="project" value="InterPro"/>
</dbReference>
<feature type="compositionally biased region" description="Low complexity" evidence="1">
    <location>
        <begin position="1"/>
        <end position="21"/>
    </location>
</feature>
<feature type="region of interest" description="Disordered" evidence="1">
    <location>
        <begin position="1"/>
        <end position="33"/>
    </location>
</feature>
<feature type="region of interest" description="Disordered" evidence="1">
    <location>
        <begin position="251"/>
        <end position="274"/>
    </location>
</feature>
<feature type="region of interest" description="Disordered" evidence="1">
    <location>
        <begin position="175"/>
        <end position="195"/>
    </location>
</feature>
<protein>
    <submittedName>
        <fullName evidence="2">Uncharacterized protein</fullName>
    </submittedName>
</protein>
<name>A0A7J6NDF6_PEROL</name>
<reference evidence="2 3" key="1">
    <citation type="submission" date="2020-04" db="EMBL/GenBank/DDBJ databases">
        <title>Perkinsus olseni comparative genomics.</title>
        <authorList>
            <person name="Bogema D.R."/>
        </authorList>
    </citation>
    <scope>NUCLEOTIDE SEQUENCE [LARGE SCALE GENOMIC DNA]</scope>
    <source>
        <strain evidence="2">00978-12</strain>
    </source>
</reference>
<feature type="compositionally biased region" description="Basic and acidic residues" evidence="1">
    <location>
        <begin position="182"/>
        <end position="194"/>
    </location>
</feature>
<sequence length="498" mass="54151">MAFPCPISPSASTPSSPSSSPQHHQFAPRRPFNPNCPVRPDVYHLYGGTLVHEPELIKAYGGGHHDAVRIEWVDDASCNLVYPDAHSAKSSLLPELVGSELPPSDGSWLPCRPLRKVGVGLGGDKSFMEATELQIRVATTADVKDLHHKGDVDSTYYQLNCDRVVRRKLSYHGQEWHRKKQERRDNYNKAKQEAVAEPAATAPRIGLDGYATAAMNPLLFLRASNSTVEVDKKEDLLSMVNKAEDAAGFGKAEVQGGGKGKGRKRQSADGILHSTSADKRQVNLPIAVVKFCKRYRLKYEAVRLRKTYRSISFGQQKSLKNGGPPEAPPEAPPWEVYVAANGLQETTLAHAVWISIGDWQKEEGVDKLLQRRVVVLVPHVPGTGVSLDMISEKCGTKAKTVSVSHMQKELGFPPMVCPPFGHQFAPNVVKSGVDAGSLQPPKILISEDLIASPMVVFDLGNNAIKISGSQLKRLIDLGPDSGCDVVSCGSDILVKKAA</sequence>
<dbReference type="GO" id="GO:0003729">
    <property type="term" value="F:mRNA binding"/>
    <property type="evidence" value="ECO:0007669"/>
    <property type="project" value="InterPro"/>
</dbReference>
<accession>A0A7J6NDF6</accession>
<proteinExistence type="predicted"/>
<dbReference type="AlphaFoldDB" id="A0A7J6NDF6"/>
<gene>
    <name evidence="2" type="ORF">FOZ60_011359</name>
</gene>
<evidence type="ECO:0000313" key="3">
    <source>
        <dbReference type="Proteomes" id="UP000541610"/>
    </source>
</evidence>
<dbReference type="EMBL" id="JABANP010000474">
    <property type="protein sequence ID" value="KAF4681918.1"/>
    <property type="molecule type" value="Genomic_DNA"/>
</dbReference>
<dbReference type="InterPro" id="IPR019416">
    <property type="entry name" value="NCBP3"/>
</dbReference>
<evidence type="ECO:0000313" key="2">
    <source>
        <dbReference type="EMBL" id="KAF4681918.1"/>
    </source>
</evidence>
<dbReference type="OrthoDB" id="422106at2759"/>
<organism evidence="2 3">
    <name type="scientific">Perkinsus olseni</name>
    <name type="common">Perkinsus atlanticus</name>
    <dbReference type="NCBI Taxonomy" id="32597"/>
    <lineage>
        <taxon>Eukaryota</taxon>
        <taxon>Sar</taxon>
        <taxon>Alveolata</taxon>
        <taxon>Perkinsozoa</taxon>
        <taxon>Perkinsea</taxon>
        <taxon>Perkinsida</taxon>
        <taxon>Perkinsidae</taxon>
        <taxon>Perkinsus</taxon>
    </lineage>
</organism>
<evidence type="ECO:0000256" key="1">
    <source>
        <dbReference type="SAM" id="MobiDB-lite"/>
    </source>
</evidence>
<dbReference type="Proteomes" id="UP000541610">
    <property type="component" value="Unassembled WGS sequence"/>
</dbReference>